<evidence type="ECO:0000313" key="1">
    <source>
        <dbReference type="EMBL" id="CAJ1956457.1"/>
    </source>
</evidence>
<proteinExistence type="predicted"/>
<name>A0AAD2FXQ4_9STRA</name>
<organism evidence="1 2">
    <name type="scientific">Cylindrotheca closterium</name>
    <dbReference type="NCBI Taxonomy" id="2856"/>
    <lineage>
        <taxon>Eukaryota</taxon>
        <taxon>Sar</taxon>
        <taxon>Stramenopiles</taxon>
        <taxon>Ochrophyta</taxon>
        <taxon>Bacillariophyta</taxon>
        <taxon>Bacillariophyceae</taxon>
        <taxon>Bacillariophycidae</taxon>
        <taxon>Bacillariales</taxon>
        <taxon>Bacillariaceae</taxon>
        <taxon>Cylindrotheca</taxon>
    </lineage>
</organism>
<sequence>MKNGANFLLSRARSVHHPLDTYNSSNKMPSNEASLTCYSRSRIPEDHNEDSLVSLFIAASVQSSASPPQAVSLPFSSFSFPSGSQGNQTTSVLELLSEVANLIEEGDSRGIDGPFQLVTNEALSSSHGKQEQ</sequence>
<dbReference type="EMBL" id="CAKOGP040001914">
    <property type="protein sequence ID" value="CAJ1956457.1"/>
    <property type="molecule type" value="Genomic_DNA"/>
</dbReference>
<dbReference type="AlphaFoldDB" id="A0AAD2FXQ4"/>
<dbReference type="Proteomes" id="UP001295423">
    <property type="component" value="Unassembled WGS sequence"/>
</dbReference>
<comment type="caution">
    <text evidence="1">The sequence shown here is derived from an EMBL/GenBank/DDBJ whole genome shotgun (WGS) entry which is preliminary data.</text>
</comment>
<evidence type="ECO:0000313" key="2">
    <source>
        <dbReference type="Proteomes" id="UP001295423"/>
    </source>
</evidence>
<protein>
    <submittedName>
        <fullName evidence="1">Uncharacterized protein</fullName>
    </submittedName>
</protein>
<gene>
    <name evidence="1" type="ORF">CYCCA115_LOCUS16243</name>
</gene>
<reference evidence="1" key="1">
    <citation type="submission" date="2023-08" db="EMBL/GenBank/DDBJ databases">
        <authorList>
            <person name="Audoor S."/>
            <person name="Bilcke G."/>
        </authorList>
    </citation>
    <scope>NUCLEOTIDE SEQUENCE</scope>
</reference>
<keyword evidence="2" id="KW-1185">Reference proteome</keyword>
<accession>A0AAD2FXQ4</accession>